<reference evidence="4" key="2">
    <citation type="submission" date="2025-08" db="UniProtKB">
        <authorList>
            <consortium name="RefSeq"/>
        </authorList>
    </citation>
    <scope>IDENTIFICATION</scope>
    <source>
        <tissue evidence="4">Leaf</tissue>
    </source>
</reference>
<dbReference type="InterPro" id="IPR043502">
    <property type="entry name" value="DNA/RNA_pol_sf"/>
</dbReference>
<feature type="domain" description="Retrotransposon gag" evidence="2">
    <location>
        <begin position="5"/>
        <end position="91"/>
    </location>
</feature>
<feature type="region of interest" description="Disordered" evidence="1">
    <location>
        <begin position="157"/>
        <end position="188"/>
    </location>
</feature>
<evidence type="ECO:0000313" key="3">
    <source>
        <dbReference type="Proteomes" id="UP000189701"/>
    </source>
</evidence>
<dbReference type="RefSeq" id="XP_009764673.1">
    <property type="nucleotide sequence ID" value="XM_009766371.1"/>
</dbReference>
<dbReference type="PANTHER" id="PTHR15503:SF45">
    <property type="entry name" value="RNA-DIRECTED DNA POLYMERASE HOMOLOG"/>
    <property type="match status" value="1"/>
</dbReference>
<dbReference type="SUPFAM" id="SSF56672">
    <property type="entry name" value="DNA/RNA polymerases"/>
    <property type="match status" value="1"/>
</dbReference>
<dbReference type="AlphaFoldDB" id="A0A1U7VE76"/>
<evidence type="ECO:0000256" key="1">
    <source>
        <dbReference type="SAM" id="MobiDB-lite"/>
    </source>
</evidence>
<dbReference type="InterPro" id="IPR005162">
    <property type="entry name" value="Retrotrans_gag_dom"/>
</dbReference>
<reference evidence="3" key="1">
    <citation type="journal article" date="2013" name="Genome Biol.">
        <title>Reference genomes and transcriptomes of Nicotiana sylvestris and Nicotiana tomentosiformis.</title>
        <authorList>
            <person name="Sierro N."/>
            <person name="Battey J.N."/>
            <person name="Ouadi S."/>
            <person name="Bovet L."/>
            <person name="Goepfert S."/>
            <person name="Bakaher N."/>
            <person name="Peitsch M.C."/>
            <person name="Ivanov N.V."/>
        </authorList>
    </citation>
    <scope>NUCLEOTIDE SEQUENCE [LARGE SCALE GENOMIC DNA]</scope>
</reference>
<evidence type="ECO:0000313" key="4">
    <source>
        <dbReference type="RefSeq" id="XP_009764673.1"/>
    </source>
</evidence>
<keyword evidence="3" id="KW-1185">Reference proteome</keyword>
<dbReference type="PANTHER" id="PTHR15503">
    <property type="entry name" value="LDOC1 RELATED"/>
    <property type="match status" value="1"/>
</dbReference>
<evidence type="ECO:0000259" key="2">
    <source>
        <dbReference type="Pfam" id="PF03732"/>
    </source>
</evidence>
<sequence length="349" mass="40096">DRGSHIWWQAYELSRPVSIVTLSWHDFLVLFLEKFVPQNHREELARDFERLRQGDMTVTYYKMRFKKLDLQVIWLFPTKMEKIKRFIDGLNYSLSFSMARVAEMVARFDQISTSSSLGYQGQQSFSRGFCVCGDLRRFKRDSLDYCVGFHNSSQPNILAPAATPPELPARGRAQSARGLPRGRSRSGGLPRIEWRGSLEYVPNRVISYLKAQRMVGKGYMAYLSSVKDISTDASTIKSISALRDFIDVFPVDLPCMAPNRDKYYGIDLVQGIQSISIPPCRMTPLELKELKEQILELHDKSFIRPSDTVQRDGAKEDVIDDDGVMELQGRICVTNIDELRYFILEEAHN</sequence>
<dbReference type="eggNOG" id="KOG0017">
    <property type="taxonomic scope" value="Eukaryota"/>
</dbReference>
<dbReference type="Proteomes" id="UP000189701">
    <property type="component" value="Unplaced"/>
</dbReference>
<name>A0A1U7VE76_NICSY</name>
<gene>
    <name evidence="4" type="primary">LOC104216349</name>
</gene>
<organism evidence="3 4">
    <name type="scientific">Nicotiana sylvestris</name>
    <name type="common">Wood tobacco</name>
    <name type="synonym">South American tobacco</name>
    <dbReference type="NCBI Taxonomy" id="4096"/>
    <lineage>
        <taxon>Eukaryota</taxon>
        <taxon>Viridiplantae</taxon>
        <taxon>Streptophyta</taxon>
        <taxon>Embryophyta</taxon>
        <taxon>Tracheophyta</taxon>
        <taxon>Spermatophyta</taxon>
        <taxon>Magnoliopsida</taxon>
        <taxon>eudicotyledons</taxon>
        <taxon>Gunneridae</taxon>
        <taxon>Pentapetalae</taxon>
        <taxon>asterids</taxon>
        <taxon>lamiids</taxon>
        <taxon>Solanales</taxon>
        <taxon>Solanaceae</taxon>
        <taxon>Nicotianoideae</taxon>
        <taxon>Nicotianeae</taxon>
        <taxon>Nicotiana</taxon>
    </lineage>
</organism>
<dbReference type="Pfam" id="PF03732">
    <property type="entry name" value="Retrotrans_gag"/>
    <property type="match status" value="1"/>
</dbReference>
<feature type="compositionally biased region" description="Low complexity" evidence="1">
    <location>
        <begin position="177"/>
        <end position="188"/>
    </location>
</feature>
<proteinExistence type="predicted"/>
<protein>
    <submittedName>
        <fullName evidence="4">Uncharacterized protein LOC104216349</fullName>
    </submittedName>
</protein>
<dbReference type="InterPro" id="IPR032567">
    <property type="entry name" value="RTL1-rel"/>
</dbReference>
<feature type="non-terminal residue" evidence="4">
    <location>
        <position position="1"/>
    </location>
</feature>
<accession>A0A1U7VE76</accession>